<dbReference type="EMBL" id="FXTB01000009">
    <property type="protein sequence ID" value="SMO84311.1"/>
    <property type="molecule type" value="Genomic_DNA"/>
</dbReference>
<keyword evidence="2" id="KW-1185">Reference proteome</keyword>
<dbReference type="RefSeq" id="WP_142534272.1">
    <property type="nucleotide sequence ID" value="NZ_FXTB01000009.1"/>
</dbReference>
<evidence type="ECO:0000313" key="2">
    <source>
        <dbReference type="Proteomes" id="UP000319040"/>
    </source>
</evidence>
<gene>
    <name evidence="1" type="ORF">SAMN06265379_10974</name>
</gene>
<evidence type="ECO:0008006" key="3">
    <source>
        <dbReference type="Google" id="ProtNLM"/>
    </source>
</evidence>
<dbReference type="OrthoDB" id="1121837at2"/>
<reference evidence="1 2" key="1">
    <citation type="submission" date="2017-05" db="EMBL/GenBank/DDBJ databases">
        <authorList>
            <person name="Varghese N."/>
            <person name="Submissions S."/>
        </authorList>
    </citation>
    <scope>NUCLEOTIDE SEQUENCE [LARGE SCALE GENOMIC DNA]</scope>
    <source>
        <strain evidence="1 2">DSM 27040</strain>
    </source>
</reference>
<dbReference type="Pfam" id="PF14114">
    <property type="entry name" value="DUF4286"/>
    <property type="match status" value="1"/>
</dbReference>
<protein>
    <recommendedName>
        <fullName evidence="3">DUF4286 domain-containing protein</fullName>
    </recommendedName>
</protein>
<organism evidence="1 2">
    <name type="scientific">Saccharicrinis carchari</name>
    <dbReference type="NCBI Taxonomy" id="1168039"/>
    <lineage>
        <taxon>Bacteria</taxon>
        <taxon>Pseudomonadati</taxon>
        <taxon>Bacteroidota</taxon>
        <taxon>Bacteroidia</taxon>
        <taxon>Marinilabiliales</taxon>
        <taxon>Marinilabiliaceae</taxon>
        <taxon>Saccharicrinis</taxon>
    </lineage>
</organism>
<proteinExistence type="predicted"/>
<evidence type="ECO:0000313" key="1">
    <source>
        <dbReference type="EMBL" id="SMO84311.1"/>
    </source>
</evidence>
<dbReference type="InterPro" id="IPR025563">
    <property type="entry name" value="DUF4286"/>
</dbReference>
<name>A0A521ELH7_SACCC</name>
<sequence>MFIYNTTFVVNISSFDTWQKWLYTTCKPLIKNLVPASEVAVYEVMSIENEEERTVSVQWKVASPDDLDAINKQSPLMLKQMSSDFGEKVLFFSTILRSL</sequence>
<accession>A0A521ELH7</accession>
<dbReference type="Proteomes" id="UP000319040">
    <property type="component" value="Unassembled WGS sequence"/>
</dbReference>
<dbReference type="AlphaFoldDB" id="A0A521ELH7"/>